<dbReference type="RefSeq" id="WP_138478949.1">
    <property type="nucleotide sequence ID" value="NZ_PPSW01000007.1"/>
</dbReference>
<reference evidence="1 2" key="1">
    <citation type="submission" date="2018-01" db="EMBL/GenBank/DDBJ databases">
        <title>Co-occurrence of chitin degradation, pigmentation and bioactivity in marine Pseudoalteromonas.</title>
        <authorList>
            <person name="Paulsen S."/>
            <person name="Gram L."/>
            <person name="Machado H."/>
        </authorList>
    </citation>
    <scope>NUCLEOTIDE SEQUENCE [LARGE SCALE GENOMIC DNA]</scope>
    <source>
        <strain evidence="1 2">S3663</strain>
    </source>
</reference>
<gene>
    <name evidence="1" type="ORF">C1E24_03970</name>
</gene>
<evidence type="ECO:0000313" key="2">
    <source>
        <dbReference type="Proteomes" id="UP000309186"/>
    </source>
</evidence>
<dbReference type="EMBL" id="PPSW01000007">
    <property type="protein sequence ID" value="TLX47970.1"/>
    <property type="molecule type" value="Genomic_DNA"/>
</dbReference>
<proteinExistence type="predicted"/>
<protein>
    <submittedName>
        <fullName evidence="1">Uncharacterized protein</fullName>
    </submittedName>
</protein>
<dbReference type="OrthoDB" id="7064118at2"/>
<dbReference type="AlphaFoldDB" id="A0A5R9Q486"/>
<dbReference type="Proteomes" id="UP000309186">
    <property type="component" value="Unassembled WGS sequence"/>
</dbReference>
<evidence type="ECO:0000313" key="1">
    <source>
        <dbReference type="EMBL" id="TLX47970.1"/>
    </source>
</evidence>
<sequence length="209" mass="23305">MPISQENYMGVITADIVNSQSLCQSDYEQLLVQLKYYLSALRAEFSAEFHIFRGDSFQIALPKAKALFKQAIAVRLFFIQQGLDVKVSLAQGQIKLSQGGLATATGEALVKAGHGLDNIKHQRLVYNNTCNESFLLNIQFIDLLLSKLSRKQAQALLLYLQQDKPEHAQLAGQLSTSRANVTKLLNLANYTLIDAFITLSESYIFSKET</sequence>
<name>A0A5R9Q486_9GAMM</name>
<comment type="caution">
    <text evidence="1">The sequence shown here is derived from an EMBL/GenBank/DDBJ whole genome shotgun (WGS) entry which is preliminary data.</text>
</comment>
<accession>A0A5R9Q486</accession>
<organism evidence="1 2">
    <name type="scientific">Pseudoalteromonas phenolica</name>
    <dbReference type="NCBI Taxonomy" id="161398"/>
    <lineage>
        <taxon>Bacteria</taxon>
        <taxon>Pseudomonadati</taxon>
        <taxon>Pseudomonadota</taxon>
        <taxon>Gammaproteobacteria</taxon>
        <taxon>Alteromonadales</taxon>
        <taxon>Pseudoalteromonadaceae</taxon>
        <taxon>Pseudoalteromonas</taxon>
    </lineage>
</organism>